<proteinExistence type="predicted"/>
<dbReference type="SUPFAM" id="SSF47473">
    <property type="entry name" value="EF-hand"/>
    <property type="match status" value="1"/>
</dbReference>
<dbReference type="InterPro" id="IPR002048">
    <property type="entry name" value="EF_hand_dom"/>
</dbReference>
<dbReference type="PROSITE" id="PS00018">
    <property type="entry name" value="EF_HAND_1"/>
    <property type="match status" value="4"/>
</dbReference>
<evidence type="ECO:0000313" key="4">
    <source>
        <dbReference type="EMBL" id="MBA4650263.1"/>
    </source>
</evidence>
<feature type="domain" description="EF-hand" evidence="3">
    <location>
        <begin position="52"/>
        <end position="87"/>
    </location>
</feature>
<reference evidence="4" key="1">
    <citation type="journal article" date="2013" name="J. Plant Res.">
        <title>Effect of fungi and light on seed germination of three Opuntia species from semiarid lands of central Mexico.</title>
        <authorList>
            <person name="Delgado-Sanchez P."/>
            <person name="Jimenez-Bremont J.F."/>
            <person name="Guerrero-Gonzalez Mde L."/>
            <person name="Flores J."/>
        </authorList>
    </citation>
    <scope>NUCLEOTIDE SEQUENCE</scope>
    <source>
        <tissue evidence="4">Cladode</tissue>
    </source>
</reference>
<name>A0A7C9DW68_OPUST</name>
<dbReference type="PROSITE" id="PS50222">
    <property type="entry name" value="EF_HAND_2"/>
    <property type="match status" value="4"/>
</dbReference>
<evidence type="ECO:0000256" key="1">
    <source>
        <dbReference type="ARBA" id="ARBA00022737"/>
    </source>
</evidence>
<evidence type="ECO:0000256" key="2">
    <source>
        <dbReference type="ARBA" id="ARBA00022837"/>
    </source>
</evidence>
<dbReference type="Pfam" id="PF13499">
    <property type="entry name" value="EF-hand_7"/>
    <property type="match status" value="2"/>
</dbReference>
<dbReference type="InterPro" id="IPR018247">
    <property type="entry name" value="EF_Hand_1_Ca_BS"/>
</dbReference>
<feature type="domain" description="EF-hand" evidence="3">
    <location>
        <begin position="126"/>
        <end position="159"/>
    </location>
</feature>
<dbReference type="AlphaFoldDB" id="A0A7C9DW68"/>
<dbReference type="FunFam" id="1.10.238.10:FF:000003">
    <property type="entry name" value="Calmodulin A"/>
    <property type="match status" value="1"/>
</dbReference>
<feature type="domain" description="EF-hand" evidence="3">
    <location>
        <begin position="89"/>
        <end position="124"/>
    </location>
</feature>
<dbReference type="GO" id="GO:0005509">
    <property type="term" value="F:calcium ion binding"/>
    <property type="evidence" value="ECO:0007669"/>
    <property type="project" value="InterPro"/>
</dbReference>
<sequence length="159" mass="16960">MAQLGANTSVEAETLSHVLSLMQAFQAFDSDNDGCINEAELAGIMGSLGYKITDQEVRAMMSQADTNRDGQLSLAEYLELNTKDMEPGSLATLLKSAFESIDADGDDVITGEELFQAMRDMGVGGFSFESCQQIISSMDGDGDGAVTSQELKLLIDALL</sequence>
<protein>
    <recommendedName>
        <fullName evidence="3">EF-hand domain-containing protein</fullName>
    </recommendedName>
</protein>
<dbReference type="SMART" id="SM00054">
    <property type="entry name" value="EFh"/>
    <property type="match status" value="4"/>
</dbReference>
<dbReference type="Gene3D" id="1.10.238.10">
    <property type="entry name" value="EF-hand"/>
    <property type="match status" value="2"/>
</dbReference>
<keyword evidence="2" id="KW-0106">Calcium</keyword>
<accession>A0A7C9DW68</accession>
<dbReference type="EMBL" id="GISG01164192">
    <property type="protein sequence ID" value="MBA4650263.1"/>
    <property type="molecule type" value="Transcribed_RNA"/>
</dbReference>
<evidence type="ECO:0000259" key="3">
    <source>
        <dbReference type="PROSITE" id="PS50222"/>
    </source>
</evidence>
<dbReference type="InterPro" id="IPR050145">
    <property type="entry name" value="Centrin_CML-like"/>
</dbReference>
<dbReference type="InterPro" id="IPR011992">
    <property type="entry name" value="EF-hand-dom_pair"/>
</dbReference>
<dbReference type="PANTHER" id="PTHR23050">
    <property type="entry name" value="CALCIUM BINDING PROTEIN"/>
    <property type="match status" value="1"/>
</dbReference>
<reference evidence="4" key="2">
    <citation type="submission" date="2020-07" db="EMBL/GenBank/DDBJ databases">
        <authorList>
            <person name="Vera ALvarez R."/>
            <person name="Arias-Moreno D.M."/>
            <person name="Jimenez-Jacinto V."/>
            <person name="Jimenez-Bremont J.F."/>
            <person name="Swaminathan K."/>
            <person name="Moose S.P."/>
            <person name="Guerrero-Gonzalez M.L."/>
            <person name="Marino-Ramirez L."/>
            <person name="Landsman D."/>
            <person name="Rodriguez-Kessler M."/>
            <person name="Delgado-Sanchez P."/>
        </authorList>
    </citation>
    <scope>NUCLEOTIDE SEQUENCE</scope>
    <source>
        <tissue evidence="4">Cladode</tissue>
    </source>
</reference>
<dbReference type="CDD" id="cd00051">
    <property type="entry name" value="EFh"/>
    <property type="match status" value="1"/>
</dbReference>
<keyword evidence="1" id="KW-0677">Repeat</keyword>
<feature type="domain" description="EF-hand" evidence="3">
    <location>
        <begin position="16"/>
        <end position="51"/>
    </location>
</feature>
<organism evidence="4">
    <name type="scientific">Opuntia streptacantha</name>
    <name type="common">Prickly pear cactus</name>
    <name type="synonym">Opuntia cardona</name>
    <dbReference type="NCBI Taxonomy" id="393608"/>
    <lineage>
        <taxon>Eukaryota</taxon>
        <taxon>Viridiplantae</taxon>
        <taxon>Streptophyta</taxon>
        <taxon>Embryophyta</taxon>
        <taxon>Tracheophyta</taxon>
        <taxon>Spermatophyta</taxon>
        <taxon>Magnoliopsida</taxon>
        <taxon>eudicotyledons</taxon>
        <taxon>Gunneridae</taxon>
        <taxon>Pentapetalae</taxon>
        <taxon>Caryophyllales</taxon>
        <taxon>Cactineae</taxon>
        <taxon>Cactaceae</taxon>
        <taxon>Opuntioideae</taxon>
        <taxon>Opuntia</taxon>
    </lineage>
</organism>